<keyword evidence="1" id="KW-0677">Repeat</keyword>
<dbReference type="EMBL" id="JBAMMX010000023">
    <property type="protein sequence ID" value="KAK6917550.1"/>
    <property type="molecule type" value="Genomic_DNA"/>
</dbReference>
<evidence type="ECO:0000256" key="2">
    <source>
        <dbReference type="PROSITE-ProRule" id="PRU00708"/>
    </source>
</evidence>
<dbReference type="InterPro" id="IPR046960">
    <property type="entry name" value="PPR_At4g14850-like_plant"/>
</dbReference>
<evidence type="ECO:0000313" key="3">
    <source>
        <dbReference type="EMBL" id="KAK6917550.1"/>
    </source>
</evidence>
<accession>A0AAN8YZ60</accession>
<sequence>MPKSSPQVPTTTELSSPNPSHWLALQAPFSALGDSSFLFLNLISFSSNRSSQVRLNLASLLTLIPPSNYTFSSVIKAYAGLVDLRLGRIVHSHVLVCGYGLDLYVHAALVSFYAKCGDLDMARKKFDVVPERGIRAWNAMISGYEQMGFAKKAIGFTRNKCLCLDGHVSGCGMHGCGVEAIDLFRQMTIRGTSPNHVTFVAVLSACAHAGLVCEGGHVFSIMREKV</sequence>
<name>A0AAN8YZ60_9MAGN</name>
<dbReference type="NCBIfam" id="TIGR00756">
    <property type="entry name" value="PPR"/>
    <property type="match status" value="1"/>
</dbReference>
<dbReference type="Proteomes" id="UP001370490">
    <property type="component" value="Unassembled WGS sequence"/>
</dbReference>
<evidence type="ECO:0000256" key="1">
    <source>
        <dbReference type="ARBA" id="ARBA00022737"/>
    </source>
</evidence>
<dbReference type="PANTHER" id="PTHR47926:SF347">
    <property type="entry name" value="PENTATRICOPEPTIDE REPEAT-CONTAINING PROTEIN"/>
    <property type="match status" value="1"/>
</dbReference>
<organism evidence="3 4">
    <name type="scientific">Dillenia turbinata</name>
    <dbReference type="NCBI Taxonomy" id="194707"/>
    <lineage>
        <taxon>Eukaryota</taxon>
        <taxon>Viridiplantae</taxon>
        <taxon>Streptophyta</taxon>
        <taxon>Embryophyta</taxon>
        <taxon>Tracheophyta</taxon>
        <taxon>Spermatophyta</taxon>
        <taxon>Magnoliopsida</taxon>
        <taxon>eudicotyledons</taxon>
        <taxon>Gunneridae</taxon>
        <taxon>Pentapetalae</taxon>
        <taxon>Dilleniales</taxon>
        <taxon>Dilleniaceae</taxon>
        <taxon>Dillenia</taxon>
    </lineage>
</organism>
<dbReference type="InterPro" id="IPR002885">
    <property type="entry name" value="PPR_rpt"/>
</dbReference>
<evidence type="ECO:0000313" key="4">
    <source>
        <dbReference type="Proteomes" id="UP001370490"/>
    </source>
</evidence>
<dbReference type="PANTHER" id="PTHR47926">
    <property type="entry name" value="PENTATRICOPEPTIDE REPEAT-CONTAINING PROTEIN"/>
    <property type="match status" value="1"/>
</dbReference>
<dbReference type="AlphaFoldDB" id="A0AAN8YZ60"/>
<comment type="caution">
    <text evidence="3">The sequence shown here is derived from an EMBL/GenBank/DDBJ whole genome shotgun (WGS) entry which is preliminary data.</text>
</comment>
<dbReference type="GO" id="GO:0009451">
    <property type="term" value="P:RNA modification"/>
    <property type="evidence" value="ECO:0007669"/>
    <property type="project" value="InterPro"/>
</dbReference>
<dbReference type="GO" id="GO:0003723">
    <property type="term" value="F:RNA binding"/>
    <property type="evidence" value="ECO:0007669"/>
    <property type="project" value="InterPro"/>
</dbReference>
<keyword evidence="4" id="KW-1185">Reference proteome</keyword>
<reference evidence="3 4" key="1">
    <citation type="submission" date="2023-12" db="EMBL/GenBank/DDBJ databases">
        <title>A high-quality genome assembly for Dillenia turbinata (Dilleniales).</title>
        <authorList>
            <person name="Chanderbali A."/>
        </authorList>
    </citation>
    <scope>NUCLEOTIDE SEQUENCE [LARGE SCALE GENOMIC DNA]</scope>
    <source>
        <strain evidence="3">LSX21</strain>
        <tissue evidence="3">Leaf</tissue>
    </source>
</reference>
<protein>
    <submittedName>
        <fullName evidence="3">Pentatricopeptide repeat</fullName>
    </submittedName>
</protein>
<feature type="repeat" description="PPR" evidence="2">
    <location>
        <begin position="102"/>
        <end position="136"/>
    </location>
</feature>
<dbReference type="PROSITE" id="PS51375">
    <property type="entry name" value="PPR"/>
    <property type="match status" value="1"/>
</dbReference>
<dbReference type="InterPro" id="IPR011990">
    <property type="entry name" value="TPR-like_helical_dom_sf"/>
</dbReference>
<proteinExistence type="predicted"/>
<gene>
    <name evidence="3" type="ORF">RJ641_018301</name>
</gene>
<dbReference type="Gene3D" id="1.25.40.10">
    <property type="entry name" value="Tetratricopeptide repeat domain"/>
    <property type="match status" value="2"/>
</dbReference>
<dbReference type="Pfam" id="PF01535">
    <property type="entry name" value="PPR"/>
    <property type="match status" value="3"/>
</dbReference>